<dbReference type="InterPro" id="IPR000073">
    <property type="entry name" value="AB_hydrolase_1"/>
</dbReference>
<dbReference type="Proteomes" id="UP001521150">
    <property type="component" value="Unassembled WGS sequence"/>
</dbReference>
<sequence>MNLKRTGAMTLVVIIGTAVFAGPACTVDGIDQYYRQDIEWTDCADPDLAAQCADVTVPLDYSKPRGRTITVAISRIKATDTEGRIGILQTNPGGPGDYGLGMPKDIRAGLAPEVASRYDVIGMDTRGLGRSTPIDCGLKFSIWMRSAGFDRASFDDTLAQSADEAARCQRKYPEVLPFITTRDIARDMDVIRGALGERKTSFFGQSYGTYLGAVYSTMFPDKVDRLVLDSASDPKRYGTEMLQDMGPANEEAVDEFAAWAAVQHSRLGLGQTAAEVREGMQQVIRDAATKPLQVGDETLDEHTVPFVYNAVSSDDRQREQLASTVRALKGLEPPSEWLTGVATYLAHPGLGDITTRSSAQNSLMLAIICGDKVAPRDPEYYWRAVQRARATQPIFGAMHSMASPCAFWAPPRERPLAVGNSLPALILHATRDTRTTYANGLGMYRAMRGSKLVTVPVRTHGIFPYYPNECVAAAVNRYLLDGTLPARDMTCDP</sequence>
<dbReference type="GO" id="GO:0016787">
    <property type="term" value="F:hydrolase activity"/>
    <property type="evidence" value="ECO:0007669"/>
    <property type="project" value="UniProtKB-KW"/>
</dbReference>
<protein>
    <submittedName>
        <fullName evidence="7">Alpha/beta hydrolase</fullName>
    </submittedName>
</protein>
<dbReference type="RefSeq" id="WP_233725154.1">
    <property type="nucleotide sequence ID" value="NZ_JAJVCN010000001.1"/>
</dbReference>
<dbReference type="Gene3D" id="3.40.50.1820">
    <property type="entry name" value="alpha/beta hydrolase"/>
    <property type="match status" value="1"/>
</dbReference>
<dbReference type="Pfam" id="PF00561">
    <property type="entry name" value="Abhydrolase_1"/>
    <property type="match status" value="1"/>
</dbReference>
<dbReference type="EMBL" id="JAJVCN010000001">
    <property type="protein sequence ID" value="MCE7003574.1"/>
    <property type="molecule type" value="Genomic_DNA"/>
</dbReference>
<organism evidence="7 8">
    <name type="scientific">Kibdelosporangium philippinense</name>
    <dbReference type="NCBI Taxonomy" id="211113"/>
    <lineage>
        <taxon>Bacteria</taxon>
        <taxon>Bacillati</taxon>
        <taxon>Actinomycetota</taxon>
        <taxon>Actinomycetes</taxon>
        <taxon>Pseudonocardiales</taxon>
        <taxon>Pseudonocardiaceae</taxon>
        <taxon>Kibdelosporangium</taxon>
    </lineage>
</organism>
<dbReference type="InterPro" id="IPR029058">
    <property type="entry name" value="AB_hydrolase_fold"/>
</dbReference>
<evidence type="ECO:0000259" key="6">
    <source>
        <dbReference type="Pfam" id="PF08386"/>
    </source>
</evidence>
<comment type="similarity">
    <text evidence="1">Belongs to the peptidase S33 family.</text>
</comment>
<proteinExistence type="inferred from homology"/>
<feature type="chain" id="PRO_5045915441" evidence="4">
    <location>
        <begin position="22"/>
        <end position="493"/>
    </location>
</feature>
<dbReference type="PANTHER" id="PTHR43248:SF29">
    <property type="entry name" value="TRIPEPTIDYL AMINOPEPTIDASE"/>
    <property type="match status" value="1"/>
</dbReference>
<evidence type="ECO:0000256" key="2">
    <source>
        <dbReference type="ARBA" id="ARBA00022729"/>
    </source>
</evidence>
<feature type="domain" description="Peptidase S33 tripeptidyl aminopeptidase-like C-terminal" evidence="6">
    <location>
        <begin position="399"/>
        <end position="491"/>
    </location>
</feature>
<dbReference type="InterPro" id="IPR013595">
    <property type="entry name" value="Pept_S33_TAP-like_C"/>
</dbReference>
<feature type="domain" description="AB hydrolase-1" evidence="5">
    <location>
        <begin position="93"/>
        <end position="283"/>
    </location>
</feature>
<keyword evidence="3 7" id="KW-0378">Hydrolase</keyword>
<evidence type="ECO:0000313" key="7">
    <source>
        <dbReference type="EMBL" id="MCE7003574.1"/>
    </source>
</evidence>
<dbReference type="InterPro" id="IPR051601">
    <property type="entry name" value="Serine_prot/Carboxylest_S33"/>
</dbReference>
<feature type="signal peptide" evidence="4">
    <location>
        <begin position="1"/>
        <end position="21"/>
    </location>
</feature>
<name>A0ABS8Z6S4_9PSEU</name>
<comment type="caution">
    <text evidence="7">The sequence shown here is derived from an EMBL/GenBank/DDBJ whole genome shotgun (WGS) entry which is preliminary data.</text>
</comment>
<reference evidence="7 8" key="1">
    <citation type="submission" date="2021-12" db="EMBL/GenBank/DDBJ databases">
        <title>Genome sequence of Kibdelosporangium philippinense ATCC 49844.</title>
        <authorList>
            <person name="Fedorov E.A."/>
            <person name="Omeragic M."/>
            <person name="Shalygina K.F."/>
            <person name="Maclea K.S."/>
        </authorList>
    </citation>
    <scope>NUCLEOTIDE SEQUENCE [LARGE SCALE GENOMIC DNA]</scope>
    <source>
        <strain evidence="7 8">ATCC 49844</strain>
    </source>
</reference>
<evidence type="ECO:0000256" key="4">
    <source>
        <dbReference type="SAM" id="SignalP"/>
    </source>
</evidence>
<dbReference type="PANTHER" id="PTHR43248">
    <property type="entry name" value="2-SUCCINYL-6-HYDROXY-2,4-CYCLOHEXADIENE-1-CARBOXYLATE SYNTHASE"/>
    <property type="match status" value="1"/>
</dbReference>
<evidence type="ECO:0000256" key="1">
    <source>
        <dbReference type="ARBA" id="ARBA00010088"/>
    </source>
</evidence>
<evidence type="ECO:0000313" key="8">
    <source>
        <dbReference type="Proteomes" id="UP001521150"/>
    </source>
</evidence>
<dbReference type="SUPFAM" id="SSF53474">
    <property type="entry name" value="alpha/beta-Hydrolases"/>
    <property type="match status" value="1"/>
</dbReference>
<evidence type="ECO:0000256" key="3">
    <source>
        <dbReference type="ARBA" id="ARBA00022801"/>
    </source>
</evidence>
<keyword evidence="2 4" id="KW-0732">Signal</keyword>
<dbReference type="Pfam" id="PF08386">
    <property type="entry name" value="Abhydrolase_4"/>
    <property type="match status" value="1"/>
</dbReference>
<keyword evidence="8" id="KW-1185">Reference proteome</keyword>
<evidence type="ECO:0000259" key="5">
    <source>
        <dbReference type="Pfam" id="PF00561"/>
    </source>
</evidence>
<gene>
    <name evidence="7" type="ORF">LWC34_12145</name>
</gene>
<accession>A0ABS8Z6S4</accession>